<name>A0A8H7M1L3_9AGAM</name>
<organism evidence="1 2">
    <name type="scientific">Rhizoctonia solani</name>
    <dbReference type="NCBI Taxonomy" id="456999"/>
    <lineage>
        <taxon>Eukaryota</taxon>
        <taxon>Fungi</taxon>
        <taxon>Dikarya</taxon>
        <taxon>Basidiomycota</taxon>
        <taxon>Agaricomycotina</taxon>
        <taxon>Agaricomycetes</taxon>
        <taxon>Cantharellales</taxon>
        <taxon>Ceratobasidiaceae</taxon>
        <taxon>Rhizoctonia</taxon>
    </lineage>
</organism>
<comment type="caution">
    <text evidence="1">The sequence shown here is derived from an EMBL/GenBank/DDBJ whole genome shotgun (WGS) entry which is preliminary data.</text>
</comment>
<accession>A0A8H7M1L3</accession>
<protein>
    <submittedName>
        <fullName evidence="1">Uncharacterized protein</fullName>
    </submittedName>
</protein>
<sequence>MWDYKSPSLYQLPFPSFAHICNWAVIKDLWESNLTEQEILVQLGGAEEAIKVLMVKWKRGLNPTLQT</sequence>
<reference evidence="1" key="1">
    <citation type="submission" date="2020-09" db="EMBL/GenBank/DDBJ databases">
        <title>Comparative genome analyses of four rice-infecting Rhizoctonia solani isolates reveal extensive enrichment of homogalacturonan modification genes.</title>
        <authorList>
            <person name="Lee D.-Y."/>
            <person name="Jeon J."/>
            <person name="Kim K.-T."/>
            <person name="Cheong K."/>
            <person name="Song H."/>
            <person name="Choi G."/>
            <person name="Ko J."/>
            <person name="Opiyo S.O."/>
            <person name="Zuo S."/>
            <person name="Madhav S."/>
            <person name="Lee Y.-H."/>
            <person name="Wang G.-L."/>
        </authorList>
    </citation>
    <scope>NUCLEOTIDE SEQUENCE</scope>
    <source>
        <strain evidence="1">AG1-IA B2</strain>
    </source>
</reference>
<proteinExistence type="predicted"/>
<dbReference type="EMBL" id="JACYCF010000063">
    <property type="protein sequence ID" value="KAF8747595.1"/>
    <property type="molecule type" value="Genomic_DNA"/>
</dbReference>
<gene>
    <name evidence="1" type="ORF">RHS01_11325</name>
</gene>
<dbReference type="Proteomes" id="UP000614334">
    <property type="component" value="Unassembled WGS sequence"/>
</dbReference>
<evidence type="ECO:0000313" key="1">
    <source>
        <dbReference type="EMBL" id="KAF8747595.1"/>
    </source>
</evidence>
<evidence type="ECO:0000313" key="2">
    <source>
        <dbReference type="Proteomes" id="UP000614334"/>
    </source>
</evidence>
<dbReference type="AlphaFoldDB" id="A0A8H7M1L3"/>